<dbReference type="Proteomes" id="UP001151760">
    <property type="component" value="Unassembled WGS sequence"/>
</dbReference>
<dbReference type="EMBL" id="BQNB010009622">
    <property type="protein sequence ID" value="GJS66058.1"/>
    <property type="molecule type" value="Genomic_DNA"/>
</dbReference>
<name>A0ABQ4XL37_9ASTR</name>
<evidence type="ECO:0000313" key="3">
    <source>
        <dbReference type="Proteomes" id="UP001151760"/>
    </source>
</evidence>
<protein>
    <submittedName>
        <fullName evidence="2">Uncharacterized protein</fullName>
    </submittedName>
</protein>
<organism evidence="2 3">
    <name type="scientific">Tanacetum coccineum</name>
    <dbReference type="NCBI Taxonomy" id="301880"/>
    <lineage>
        <taxon>Eukaryota</taxon>
        <taxon>Viridiplantae</taxon>
        <taxon>Streptophyta</taxon>
        <taxon>Embryophyta</taxon>
        <taxon>Tracheophyta</taxon>
        <taxon>Spermatophyta</taxon>
        <taxon>Magnoliopsida</taxon>
        <taxon>eudicotyledons</taxon>
        <taxon>Gunneridae</taxon>
        <taxon>Pentapetalae</taxon>
        <taxon>asterids</taxon>
        <taxon>campanulids</taxon>
        <taxon>Asterales</taxon>
        <taxon>Asteraceae</taxon>
        <taxon>Asteroideae</taxon>
        <taxon>Anthemideae</taxon>
        <taxon>Anthemidinae</taxon>
        <taxon>Tanacetum</taxon>
    </lineage>
</organism>
<sequence length="488" mass="58029">MESSFSNTDERDLQQLQERMIKMRKVCSLYFEIIKKHLKYLQTIRWNGEGAEEGFRRTFRRYFGDNRDTFSKKLSFNIDNLQRQIKKEYLHEGESRKCFTVLKTQFETFFTSKQVDSLNRKDQDEDRILKESFQKYTGKDLQTYRRELITYMDGLEMNIGRRALHENAERARVDKVVSDVKNDVVRPSFDNDTLPEVHHSNNASFENVFALEIQNHGQHEVDNCTKANREAQQANDYLTKALENFKEKLFLKQTTNESEYYKKIKFLNEEISNLKSQACQKEKSFHKENEKYAQYTAQTFHMLLPKEDNVNTGKQGIGFEIQNDVENPFILNKAKELTPSLYHIDKMGKDLRSDHKIISEEELKCEAEKCLKVKQRKSPLSYHGFVYGDTQFVEPPKVHLKRREVNLKKHLEQAQLVNYDPKLWNSLPMKYFCFVKHSMLKFEKQIILRQELNLRESINTWNHEGAVLRQVQERLSKEFEPLARNINL</sequence>
<feature type="coiled-coil region" evidence="1">
    <location>
        <begin position="228"/>
        <end position="277"/>
    </location>
</feature>
<reference evidence="2" key="2">
    <citation type="submission" date="2022-01" db="EMBL/GenBank/DDBJ databases">
        <authorList>
            <person name="Yamashiro T."/>
            <person name="Shiraishi A."/>
            <person name="Satake H."/>
            <person name="Nakayama K."/>
        </authorList>
    </citation>
    <scope>NUCLEOTIDE SEQUENCE</scope>
</reference>
<evidence type="ECO:0000313" key="2">
    <source>
        <dbReference type="EMBL" id="GJS66058.1"/>
    </source>
</evidence>
<reference evidence="2" key="1">
    <citation type="journal article" date="2022" name="Int. J. Mol. Sci.">
        <title>Draft Genome of Tanacetum Coccineum: Genomic Comparison of Closely Related Tanacetum-Family Plants.</title>
        <authorList>
            <person name="Yamashiro T."/>
            <person name="Shiraishi A."/>
            <person name="Nakayama K."/>
            <person name="Satake H."/>
        </authorList>
    </citation>
    <scope>NUCLEOTIDE SEQUENCE</scope>
</reference>
<comment type="caution">
    <text evidence="2">The sequence shown here is derived from an EMBL/GenBank/DDBJ whole genome shotgun (WGS) entry which is preliminary data.</text>
</comment>
<keyword evidence="1" id="KW-0175">Coiled coil</keyword>
<proteinExistence type="predicted"/>
<keyword evidence="3" id="KW-1185">Reference proteome</keyword>
<evidence type="ECO:0000256" key="1">
    <source>
        <dbReference type="SAM" id="Coils"/>
    </source>
</evidence>
<gene>
    <name evidence="2" type="ORF">Tco_0680622</name>
</gene>
<accession>A0ABQ4XL37</accession>